<accession>A0AAD7JFE3</accession>
<keyword evidence="3" id="KW-1185">Reference proteome</keyword>
<organism evidence="2 3">
    <name type="scientific">Mycena maculata</name>
    <dbReference type="NCBI Taxonomy" id="230809"/>
    <lineage>
        <taxon>Eukaryota</taxon>
        <taxon>Fungi</taxon>
        <taxon>Dikarya</taxon>
        <taxon>Basidiomycota</taxon>
        <taxon>Agaricomycotina</taxon>
        <taxon>Agaricomycetes</taxon>
        <taxon>Agaricomycetidae</taxon>
        <taxon>Agaricales</taxon>
        <taxon>Marasmiineae</taxon>
        <taxon>Mycenaceae</taxon>
        <taxon>Mycena</taxon>
    </lineage>
</organism>
<reference evidence="2" key="1">
    <citation type="submission" date="2023-03" db="EMBL/GenBank/DDBJ databases">
        <title>Massive genome expansion in bonnet fungi (Mycena s.s.) driven by repeated elements and novel gene families across ecological guilds.</title>
        <authorList>
            <consortium name="Lawrence Berkeley National Laboratory"/>
            <person name="Harder C.B."/>
            <person name="Miyauchi S."/>
            <person name="Viragh M."/>
            <person name="Kuo A."/>
            <person name="Thoen E."/>
            <person name="Andreopoulos B."/>
            <person name="Lu D."/>
            <person name="Skrede I."/>
            <person name="Drula E."/>
            <person name="Henrissat B."/>
            <person name="Morin E."/>
            <person name="Kohler A."/>
            <person name="Barry K."/>
            <person name="LaButti K."/>
            <person name="Morin E."/>
            <person name="Salamov A."/>
            <person name="Lipzen A."/>
            <person name="Mereny Z."/>
            <person name="Hegedus B."/>
            <person name="Baldrian P."/>
            <person name="Stursova M."/>
            <person name="Weitz H."/>
            <person name="Taylor A."/>
            <person name="Grigoriev I.V."/>
            <person name="Nagy L.G."/>
            <person name="Martin F."/>
            <person name="Kauserud H."/>
        </authorList>
    </citation>
    <scope>NUCLEOTIDE SEQUENCE</scope>
    <source>
        <strain evidence="2">CBHHK188m</strain>
    </source>
</reference>
<dbReference type="EMBL" id="JARJLG010000040">
    <property type="protein sequence ID" value="KAJ7763644.1"/>
    <property type="molecule type" value="Genomic_DNA"/>
</dbReference>
<gene>
    <name evidence="2" type="ORF">DFH07DRAFT_1059293</name>
</gene>
<evidence type="ECO:0000256" key="1">
    <source>
        <dbReference type="SAM" id="MobiDB-lite"/>
    </source>
</evidence>
<proteinExistence type="predicted"/>
<protein>
    <submittedName>
        <fullName evidence="2">Uncharacterized protein</fullName>
    </submittedName>
</protein>
<evidence type="ECO:0000313" key="3">
    <source>
        <dbReference type="Proteomes" id="UP001215280"/>
    </source>
</evidence>
<name>A0AAD7JFE3_9AGAR</name>
<dbReference type="AlphaFoldDB" id="A0AAD7JFE3"/>
<dbReference type="Proteomes" id="UP001215280">
    <property type="component" value="Unassembled WGS sequence"/>
</dbReference>
<feature type="compositionally biased region" description="Low complexity" evidence="1">
    <location>
        <begin position="31"/>
        <end position="42"/>
    </location>
</feature>
<sequence length="75" mass="8217">MADASSEMGLDDAIEQAQPAFALQKCERSTTTRPRLSSTTTLGDDALEMANLYGVVGKGQIERETQRKRLRGQSE</sequence>
<comment type="caution">
    <text evidence="2">The sequence shown here is derived from an EMBL/GenBank/DDBJ whole genome shotgun (WGS) entry which is preliminary data.</text>
</comment>
<evidence type="ECO:0000313" key="2">
    <source>
        <dbReference type="EMBL" id="KAJ7763644.1"/>
    </source>
</evidence>
<feature type="region of interest" description="Disordered" evidence="1">
    <location>
        <begin position="21"/>
        <end position="42"/>
    </location>
</feature>